<evidence type="ECO:0000256" key="1">
    <source>
        <dbReference type="ARBA" id="ARBA00009156"/>
    </source>
</evidence>
<dbReference type="GO" id="GO:0005739">
    <property type="term" value="C:mitochondrion"/>
    <property type="evidence" value="ECO:0007669"/>
    <property type="project" value="TreeGrafter"/>
</dbReference>
<comment type="caution">
    <text evidence="7">The sequence shown here is derived from an EMBL/GenBank/DDBJ whole genome shotgun (WGS) entry which is preliminary data.</text>
</comment>
<dbReference type="GO" id="GO:0004370">
    <property type="term" value="F:glycerol kinase activity"/>
    <property type="evidence" value="ECO:0007669"/>
    <property type="project" value="TreeGrafter"/>
</dbReference>
<sequence>MCFQVRGVLDSMHKDAKGKEKNENGEFLLRLDGGATVNNLLMQTQIYWGSPVVRPAYIETTALGAAYAAGLAAGIWTEDDIFNSNEKIKDARIFHLAIAMELRKKKLKSWAKAIERTFGLADLSL</sequence>
<keyword evidence="3" id="KW-0547">Nucleotide-binding</keyword>
<dbReference type="AlphaFoldDB" id="A0AAN7JZL7"/>
<evidence type="ECO:0000256" key="5">
    <source>
        <dbReference type="ARBA" id="ARBA00022840"/>
    </source>
</evidence>
<comment type="similarity">
    <text evidence="1">Belongs to the FGGY kinase family.</text>
</comment>
<dbReference type="Proteomes" id="UP001345219">
    <property type="component" value="Chromosome 2"/>
</dbReference>
<dbReference type="GO" id="GO:0006641">
    <property type="term" value="P:triglyceride metabolic process"/>
    <property type="evidence" value="ECO:0007669"/>
    <property type="project" value="TreeGrafter"/>
</dbReference>
<organism evidence="7 8">
    <name type="scientific">Trapa incisa</name>
    <dbReference type="NCBI Taxonomy" id="236973"/>
    <lineage>
        <taxon>Eukaryota</taxon>
        <taxon>Viridiplantae</taxon>
        <taxon>Streptophyta</taxon>
        <taxon>Embryophyta</taxon>
        <taxon>Tracheophyta</taxon>
        <taxon>Spermatophyta</taxon>
        <taxon>Magnoliopsida</taxon>
        <taxon>eudicotyledons</taxon>
        <taxon>Gunneridae</taxon>
        <taxon>Pentapetalae</taxon>
        <taxon>rosids</taxon>
        <taxon>malvids</taxon>
        <taxon>Myrtales</taxon>
        <taxon>Lythraceae</taxon>
        <taxon>Trapa</taxon>
    </lineage>
</organism>
<evidence type="ECO:0000256" key="2">
    <source>
        <dbReference type="ARBA" id="ARBA00022679"/>
    </source>
</evidence>
<accession>A0AAN7JZL7</accession>
<dbReference type="PANTHER" id="PTHR10196:SF69">
    <property type="entry name" value="GLYCEROL KINASE"/>
    <property type="match status" value="1"/>
</dbReference>
<evidence type="ECO:0000313" key="7">
    <source>
        <dbReference type="EMBL" id="KAK4754268.1"/>
    </source>
</evidence>
<dbReference type="GO" id="GO:0005524">
    <property type="term" value="F:ATP binding"/>
    <property type="evidence" value="ECO:0007669"/>
    <property type="project" value="UniProtKB-KW"/>
</dbReference>
<gene>
    <name evidence="7" type="ORF">SAY87_002372</name>
</gene>
<evidence type="ECO:0000259" key="6">
    <source>
        <dbReference type="Pfam" id="PF02782"/>
    </source>
</evidence>
<keyword evidence="8" id="KW-1185">Reference proteome</keyword>
<dbReference type="Gene3D" id="3.30.420.40">
    <property type="match status" value="1"/>
</dbReference>
<dbReference type="InterPro" id="IPR018485">
    <property type="entry name" value="FGGY_C"/>
</dbReference>
<dbReference type="EMBL" id="JAXIOK010000015">
    <property type="protein sequence ID" value="KAK4754268.1"/>
    <property type="molecule type" value="Genomic_DNA"/>
</dbReference>
<evidence type="ECO:0000256" key="4">
    <source>
        <dbReference type="ARBA" id="ARBA00022777"/>
    </source>
</evidence>
<reference evidence="7 8" key="1">
    <citation type="journal article" date="2023" name="Hortic Res">
        <title>Pangenome of water caltrop reveals structural variations and asymmetric subgenome divergence after allopolyploidization.</title>
        <authorList>
            <person name="Zhang X."/>
            <person name="Chen Y."/>
            <person name="Wang L."/>
            <person name="Yuan Y."/>
            <person name="Fang M."/>
            <person name="Shi L."/>
            <person name="Lu R."/>
            <person name="Comes H.P."/>
            <person name="Ma Y."/>
            <person name="Chen Y."/>
            <person name="Huang G."/>
            <person name="Zhou Y."/>
            <person name="Zheng Z."/>
            <person name="Qiu Y."/>
        </authorList>
    </citation>
    <scope>NUCLEOTIDE SEQUENCE [LARGE SCALE GENOMIC DNA]</scope>
    <source>
        <tissue evidence="7">Roots</tissue>
    </source>
</reference>
<evidence type="ECO:0000313" key="8">
    <source>
        <dbReference type="Proteomes" id="UP001345219"/>
    </source>
</evidence>
<feature type="domain" description="Carbohydrate kinase FGGY C-terminal" evidence="6">
    <location>
        <begin position="2"/>
        <end position="73"/>
    </location>
</feature>
<proteinExistence type="inferred from homology"/>
<dbReference type="GO" id="GO:0006071">
    <property type="term" value="P:glycerol metabolic process"/>
    <property type="evidence" value="ECO:0007669"/>
    <property type="project" value="TreeGrafter"/>
</dbReference>
<keyword evidence="2" id="KW-0808">Transferase</keyword>
<protein>
    <recommendedName>
        <fullName evidence="6">Carbohydrate kinase FGGY C-terminal domain-containing protein</fullName>
    </recommendedName>
</protein>
<dbReference type="PANTHER" id="PTHR10196">
    <property type="entry name" value="SUGAR KINASE"/>
    <property type="match status" value="1"/>
</dbReference>
<keyword evidence="4" id="KW-0418">Kinase</keyword>
<name>A0AAN7JZL7_9MYRT</name>
<evidence type="ECO:0000256" key="3">
    <source>
        <dbReference type="ARBA" id="ARBA00022741"/>
    </source>
</evidence>
<dbReference type="GO" id="GO:0046167">
    <property type="term" value="P:glycerol-3-phosphate biosynthetic process"/>
    <property type="evidence" value="ECO:0007669"/>
    <property type="project" value="TreeGrafter"/>
</dbReference>
<dbReference type="InterPro" id="IPR043129">
    <property type="entry name" value="ATPase_NBD"/>
</dbReference>
<keyword evidence="5" id="KW-0067">ATP-binding</keyword>
<dbReference type="SUPFAM" id="SSF53067">
    <property type="entry name" value="Actin-like ATPase domain"/>
    <property type="match status" value="1"/>
</dbReference>
<dbReference type="Pfam" id="PF02782">
    <property type="entry name" value="FGGY_C"/>
    <property type="match status" value="1"/>
</dbReference>